<dbReference type="PANTHER" id="PTHR43666:SF1">
    <property type="entry name" value="CONSERVED PROTEIN"/>
    <property type="match status" value="1"/>
</dbReference>
<gene>
    <name evidence="5" type="ORF">PQU94_14260</name>
</gene>
<dbReference type="Gene3D" id="3.30.2290.10">
    <property type="entry name" value="PmbA/TldD superfamily"/>
    <property type="match status" value="1"/>
</dbReference>
<comment type="caution">
    <text evidence="5">The sequence shown here is derived from an EMBL/GenBank/DDBJ whole genome shotgun (WGS) entry which is preliminary data.</text>
</comment>
<organism evidence="5 6">
    <name type="scientific">Asticcacaulis currens</name>
    <dbReference type="NCBI Taxonomy" id="2984210"/>
    <lineage>
        <taxon>Bacteria</taxon>
        <taxon>Pseudomonadati</taxon>
        <taxon>Pseudomonadota</taxon>
        <taxon>Alphaproteobacteria</taxon>
        <taxon>Caulobacterales</taxon>
        <taxon>Caulobacteraceae</taxon>
        <taxon>Asticcacaulis</taxon>
    </lineage>
</organism>
<sequence length="444" mass="48071">MGILTEAEAKAILDKVIKLSKADECTATLSGAINGNIRFALNNVSTSGVVTNTELGVQVAFGKRVGIATINAFDDASLERVVRRAEDLAKLAPENPEFMPAVGKQTYTPTNTFSEATAAITPAQRAEVAAKSITPCKQAKLIAAGFLSDGQGFSAFANSNGNFGYQKATSVDYTCTVRTEDGRGSGWVARNLQNVADFKPDTEIQIAMKKAADSADAKALEPGKYTVILEPAASAGLISFMMNYFDARSADEGRSFLSKKGGGNKLGEQVYDPRVTVYADPSHPDAAVLPWDGEGLPRKRLPIIEKGKVASLQYSRYWAQKQGKTADASPGNLIMEGGSKSTMDLVRSTQKGILVTRTWYIRMVDPQTVLLTGLTRDGTFYIENGQIKYPIKNFRFNESPVIMLNNIEELGKPVRVGDDESPFVMMIPPMKLRDFTFTSLSDAV</sequence>
<dbReference type="PANTHER" id="PTHR43666">
    <property type="entry name" value="TLDD PROTEIN"/>
    <property type="match status" value="1"/>
</dbReference>
<dbReference type="Proteomes" id="UP001216595">
    <property type="component" value="Unassembled WGS sequence"/>
</dbReference>
<protein>
    <submittedName>
        <fullName evidence="5">TldD/PmbA family protein</fullName>
    </submittedName>
</protein>
<evidence type="ECO:0000259" key="3">
    <source>
        <dbReference type="Pfam" id="PF19289"/>
    </source>
</evidence>
<dbReference type="Pfam" id="PF01523">
    <property type="entry name" value="PmbA_TldD_1st"/>
    <property type="match status" value="1"/>
</dbReference>
<dbReference type="InterPro" id="IPR045570">
    <property type="entry name" value="Metalloprtase-TldD/E_cen_dom"/>
</dbReference>
<evidence type="ECO:0000313" key="5">
    <source>
        <dbReference type="EMBL" id="MDC7695441.1"/>
    </source>
</evidence>
<dbReference type="EMBL" id="JAQQKW010000009">
    <property type="protein sequence ID" value="MDC7695441.1"/>
    <property type="molecule type" value="Genomic_DNA"/>
</dbReference>
<feature type="domain" description="Metalloprotease TldD/E N-terminal" evidence="2">
    <location>
        <begin position="36"/>
        <end position="89"/>
    </location>
</feature>
<evidence type="ECO:0000259" key="2">
    <source>
        <dbReference type="Pfam" id="PF01523"/>
    </source>
</evidence>
<dbReference type="InterPro" id="IPR035068">
    <property type="entry name" value="TldD/PmbA_N"/>
</dbReference>
<accession>A0ABT5IIZ0</accession>
<proteinExistence type="inferred from homology"/>
<comment type="similarity">
    <text evidence="1">Belongs to the peptidase U62 family.</text>
</comment>
<evidence type="ECO:0000313" key="6">
    <source>
        <dbReference type="Proteomes" id="UP001216595"/>
    </source>
</evidence>
<dbReference type="InterPro" id="IPR045569">
    <property type="entry name" value="Metalloprtase-TldD/E_C"/>
</dbReference>
<dbReference type="InterPro" id="IPR002510">
    <property type="entry name" value="Metalloprtase-TldD/E_N"/>
</dbReference>
<reference evidence="5 6" key="1">
    <citation type="submission" date="2023-01" db="EMBL/GenBank/DDBJ databases">
        <title>Novel species of the genus Asticcacaulis isolated from rivers.</title>
        <authorList>
            <person name="Lu H."/>
        </authorList>
    </citation>
    <scope>NUCLEOTIDE SEQUENCE [LARGE SCALE GENOMIC DNA]</scope>
    <source>
        <strain evidence="5 6">DXS10W</strain>
    </source>
</reference>
<keyword evidence="6" id="KW-1185">Reference proteome</keyword>
<dbReference type="Pfam" id="PF19289">
    <property type="entry name" value="PmbA_TldD_3rd"/>
    <property type="match status" value="1"/>
</dbReference>
<evidence type="ECO:0000256" key="1">
    <source>
        <dbReference type="ARBA" id="ARBA00005836"/>
    </source>
</evidence>
<dbReference type="InterPro" id="IPR036059">
    <property type="entry name" value="TldD/PmbA_sf"/>
</dbReference>
<dbReference type="SUPFAM" id="SSF111283">
    <property type="entry name" value="Putative modulator of DNA gyrase, PmbA/TldD"/>
    <property type="match status" value="1"/>
</dbReference>
<dbReference type="Pfam" id="PF19290">
    <property type="entry name" value="PmbA_TldD_2nd"/>
    <property type="match status" value="1"/>
</dbReference>
<feature type="domain" description="Metalloprotease TldD/E central" evidence="4">
    <location>
        <begin position="123"/>
        <end position="213"/>
    </location>
</feature>
<name>A0ABT5IIZ0_9CAUL</name>
<evidence type="ECO:0000259" key="4">
    <source>
        <dbReference type="Pfam" id="PF19290"/>
    </source>
</evidence>
<feature type="domain" description="Metalloprotease TldD/E C-terminal" evidence="3">
    <location>
        <begin position="222"/>
        <end position="438"/>
    </location>
</feature>
<dbReference type="RefSeq" id="WP_272742109.1">
    <property type="nucleotide sequence ID" value="NZ_JAQQKW010000009.1"/>
</dbReference>